<dbReference type="InterPro" id="IPR006311">
    <property type="entry name" value="TAT_signal"/>
</dbReference>
<dbReference type="EMBL" id="CP047650">
    <property type="protein sequence ID" value="QHJ00941.1"/>
    <property type="molecule type" value="Genomic_DNA"/>
</dbReference>
<organism evidence="3 4">
    <name type="scientific">Xylophilus rhododendri</name>
    <dbReference type="NCBI Taxonomy" id="2697032"/>
    <lineage>
        <taxon>Bacteria</taxon>
        <taxon>Pseudomonadati</taxon>
        <taxon>Pseudomonadota</taxon>
        <taxon>Betaproteobacteria</taxon>
        <taxon>Burkholderiales</taxon>
        <taxon>Xylophilus</taxon>
    </lineage>
</organism>
<comment type="similarity">
    <text evidence="1">Belongs to the UPF0065 (bug) family.</text>
</comment>
<reference evidence="3 4" key="1">
    <citation type="submission" date="2020-01" db="EMBL/GenBank/DDBJ databases">
        <title>Genome sequencing of strain KACC 21265.</title>
        <authorList>
            <person name="Heo J."/>
            <person name="Kim S.-J."/>
            <person name="Kim J.-S."/>
            <person name="Hong S.-B."/>
            <person name="Kwon S.-W."/>
        </authorList>
    </citation>
    <scope>NUCLEOTIDE SEQUENCE [LARGE SCALE GENOMIC DNA]</scope>
    <source>
        <strain evidence="3 4">KACC 21265</strain>
    </source>
</reference>
<feature type="chain" id="PRO_5032839328" description="Tripartite tricarboxylate transporter substrate binding protein" evidence="2">
    <location>
        <begin position="28"/>
        <end position="322"/>
    </location>
</feature>
<evidence type="ECO:0000313" key="3">
    <source>
        <dbReference type="EMBL" id="QHJ00941.1"/>
    </source>
</evidence>
<dbReference type="Gene3D" id="3.40.190.150">
    <property type="entry name" value="Bordetella uptake gene, domain 1"/>
    <property type="match status" value="1"/>
</dbReference>
<proteinExistence type="inferred from homology"/>
<keyword evidence="4" id="KW-1185">Reference proteome</keyword>
<dbReference type="AlphaFoldDB" id="A0A857JA99"/>
<name>A0A857JA99_9BURK</name>
<dbReference type="PIRSF" id="PIRSF017082">
    <property type="entry name" value="YflP"/>
    <property type="match status" value="1"/>
</dbReference>
<feature type="signal peptide" evidence="2">
    <location>
        <begin position="1"/>
        <end position="27"/>
    </location>
</feature>
<accession>A0A857JA99</accession>
<dbReference type="PANTHER" id="PTHR42928:SF5">
    <property type="entry name" value="BLR1237 PROTEIN"/>
    <property type="match status" value="1"/>
</dbReference>
<dbReference type="InterPro" id="IPR005064">
    <property type="entry name" value="BUG"/>
</dbReference>
<dbReference type="Pfam" id="PF03401">
    <property type="entry name" value="TctC"/>
    <property type="match status" value="1"/>
</dbReference>
<dbReference type="KEGG" id="xyk:GT347_24895"/>
<evidence type="ECO:0000256" key="2">
    <source>
        <dbReference type="SAM" id="SignalP"/>
    </source>
</evidence>
<dbReference type="CDD" id="cd07012">
    <property type="entry name" value="PBP2_Bug_TTT"/>
    <property type="match status" value="1"/>
</dbReference>
<dbReference type="SUPFAM" id="SSF53850">
    <property type="entry name" value="Periplasmic binding protein-like II"/>
    <property type="match status" value="1"/>
</dbReference>
<dbReference type="InterPro" id="IPR042100">
    <property type="entry name" value="Bug_dom1"/>
</dbReference>
<protein>
    <recommendedName>
        <fullName evidence="5">Tripartite tricarboxylate transporter substrate binding protein</fullName>
    </recommendedName>
</protein>
<dbReference type="Proteomes" id="UP000464787">
    <property type="component" value="Chromosome"/>
</dbReference>
<dbReference type="PROSITE" id="PS51318">
    <property type="entry name" value="TAT"/>
    <property type="match status" value="1"/>
</dbReference>
<dbReference type="RefSeq" id="WP_160554750.1">
    <property type="nucleotide sequence ID" value="NZ_CP047650.1"/>
</dbReference>
<sequence>MPLSRRSTLTALAALAAGAPTLSRAQARTVRVVVPWNAGAAADVLTRAICNTMSRASGQSFVVDNRPGAGGRIGSQAVANAAPDGLTLLMSNADTHALAPFIYKTLTYEATRSFVPITLFARVPFALIAGPSRPDIVNLNAFIAAAKAKPGGLSYASWGQGSTSHIGMELLSRALGIELNHVAFQGQSPGLLAVEGGHVDTMLLTAGGADAAAKAGRVKLLGVAADKRLELMPAVPTLRELGVDQSVGNWFAFHAPAGTPAEITRNLARLVADAMKDPAVQDTYRLQAAVPDVQGPEHLAKFVLAEQQRWGSVVKAANISID</sequence>
<dbReference type="PANTHER" id="PTHR42928">
    <property type="entry name" value="TRICARBOXYLATE-BINDING PROTEIN"/>
    <property type="match status" value="1"/>
</dbReference>
<gene>
    <name evidence="3" type="ORF">GT347_24895</name>
</gene>
<keyword evidence="2" id="KW-0732">Signal</keyword>
<evidence type="ECO:0000313" key="4">
    <source>
        <dbReference type="Proteomes" id="UP000464787"/>
    </source>
</evidence>
<dbReference type="Gene3D" id="3.40.190.10">
    <property type="entry name" value="Periplasmic binding protein-like II"/>
    <property type="match status" value="1"/>
</dbReference>
<evidence type="ECO:0008006" key="5">
    <source>
        <dbReference type="Google" id="ProtNLM"/>
    </source>
</evidence>
<evidence type="ECO:0000256" key="1">
    <source>
        <dbReference type="ARBA" id="ARBA00006987"/>
    </source>
</evidence>